<feature type="compositionally biased region" description="Low complexity" evidence="1">
    <location>
        <begin position="163"/>
        <end position="174"/>
    </location>
</feature>
<name>A0A8A3PCI3_9HELO</name>
<evidence type="ECO:0000313" key="3">
    <source>
        <dbReference type="Proteomes" id="UP000672032"/>
    </source>
</evidence>
<keyword evidence="3" id="KW-1185">Reference proteome</keyword>
<feature type="region of interest" description="Disordered" evidence="1">
    <location>
        <begin position="139"/>
        <end position="186"/>
    </location>
</feature>
<accession>A0A8A3PCI3</accession>
<reference evidence="2" key="1">
    <citation type="submission" date="2020-10" db="EMBL/GenBank/DDBJ databases">
        <title>Genome Sequence of Monilinia vaccinii-corymbosi Sheds Light on Mummy Berry Disease Infection of Blueberry and Mating Type.</title>
        <authorList>
            <person name="Yow A.G."/>
            <person name="Zhang Y."/>
            <person name="Bansal K."/>
            <person name="Eacker S.M."/>
            <person name="Sullivan S."/>
            <person name="Liachko I."/>
            <person name="Cubeta M.A."/>
            <person name="Rollins J.A."/>
            <person name="Ashrafi H."/>
        </authorList>
    </citation>
    <scope>NUCLEOTIDE SEQUENCE</scope>
    <source>
        <strain evidence="2">RL-1</strain>
    </source>
</reference>
<sequence>MSDSFFWPRLSRLESSSLECGAVASSVEFSRTRRHKRYRERTDWLSLHDKKKNEEERGIAGFQSQLFPVHKQGSLRVPSRVNINQSPVACTIPRNFSSLLAAEPSAIPEQCSWLPAFSAVMQGPPGLAKRVSKMLCVKTSEEVDSSHPGRRARTGTGTGTGTGTATATGTATGTELEQASKHLIKS</sequence>
<dbReference type="AlphaFoldDB" id="A0A8A3PCI3"/>
<dbReference type="Proteomes" id="UP000672032">
    <property type="component" value="Chromosome 3"/>
</dbReference>
<protein>
    <submittedName>
        <fullName evidence="2">Uncharacterized protein</fullName>
    </submittedName>
</protein>
<organism evidence="2 3">
    <name type="scientific">Monilinia vaccinii-corymbosi</name>
    <dbReference type="NCBI Taxonomy" id="61207"/>
    <lineage>
        <taxon>Eukaryota</taxon>
        <taxon>Fungi</taxon>
        <taxon>Dikarya</taxon>
        <taxon>Ascomycota</taxon>
        <taxon>Pezizomycotina</taxon>
        <taxon>Leotiomycetes</taxon>
        <taxon>Helotiales</taxon>
        <taxon>Sclerotiniaceae</taxon>
        <taxon>Monilinia</taxon>
    </lineage>
</organism>
<gene>
    <name evidence="2" type="ORF">DSL72_002370</name>
</gene>
<evidence type="ECO:0000256" key="1">
    <source>
        <dbReference type="SAM" id="MobiDB-lite"/>
    </source>
</evidence>
<proteinExistence type="predicted"/>
<evidence type="ECO:0000313" key="2">
    <source>
        <dbReference type="EMBL" id="QSZ32791.1"/>
    </source>
</evidence>
<dbReference type="EMBL" id="CP063407">
    <property type="protein sequence ID" value="QSZ32791.1"/>
    <property type="molecule type" value="Genomic_DNA"/>
</dbReference>